<feature type="binding site" evidence="4">
    <location>
        <position position="198"/>
    </location>
    <ligand>
        <name>Zn(2+)</name>
        <dbReference type="ChEBI" id="CHEBI:29105"/>
        <label>2</label>
        <note>catalytic</note>
    </ligand>
</feature>
<comment type="similarity">
    <text evidence="1">Belongs to the peptidase M38 family.</text>
</comment>
<comment type="PTM">
    <text evidence="1">Carboxylation allows a single lysine to coordinate two zinc ions.</text>
</comment>
<feature type="modified residue" description="N6-carboxylysine" evidence="5">
    <location>
        <position position="159"/>
    </location>
</feature>
<dbReference type="OrthoDB" id="9775607at2"/>
<dbReference type="EMBL" id="JAQLWV010000010">
    <property type="protein sequence ID" value="MDB7933019.1"/>
    <property type="molecule type" value="Genomic_DNA"/>
</dbReference>
<dbReference type="PANTHER" id="PTHR11647:SF1">
    <property type="entry name" value="COLLAPSIN RESPONSE MEDIATOR PROTEIN"/>
    <property type="match status" value="1"/>
</dbReference>
<dbReference type="EMBL" id="WKPO01000001">
    <property type="protein sequence ID" value="MSB47352.1"/>
    <property type="molecule type" value="Genomic_DNA"/>
</dbReference>
<dbReference type="GO" id="GO:0008798">
    <property type="term" value="F:beta-aspartyl-peptidase activity"/>
    <property type="evidence" value="ECO:0007669"/>
    <property type="project" value="InterPro"/>
</dbReference>
<dbReference type="SUPFAM" id="SSF51338">
    <property type="entry name" value="Composite domain of metallo-dependent hydrolases"/>
    <property type="match status" value="1"/>
</dbReference>
<feature type="binding site" evidence="4">
    <location>
        <position position="277"/>
    </location>
    <ligand>
        <name>Zn(2+)</name>
        <dbReference type="ChEBI" id="CHEBI:29105"/>
        <label>1</label>
        <note>catalytic</note>
    </ligand>
</feature>
<dbReference type="Gene3D" id="3.20.20.140">
    <property type="entry name" value="Metal-dependent hydrolases"/>
    <property type="match status" value="1"/>
</dbReference>
<feature type="binding site" evidence="3">
    <location>
        <position position="281"/>
    </location>
    <ligand>
        <name>substrate</name>
    </ligand>
</feature>
<feature type="binding site" evidence="3">
    <location>
        <begin position="72"/>
        <end position="74"/>
    </location>
    <ligand>
        <name>substrate</name>
    </ligand>
</feature>
<evidence type="ECO:0000256" key="3">
    <source>
        <dbReference type="PIRSR" id="PIRSR001238-2"/>
    </source>
</evidence>
<dbReference type="AlphaFoldDB" id="A0A174Y1P9"/>
<feature type="binding site" evidence="3">
    <location>
        <position position="166"/>
    </location>
    <ligand>
        <name>substrate</name>
    </ligand>
</feature>
<dbReference type="Pfam" id="PF01979">
    <property type="entry name" value="Amidohydro_1"/>
    <property type="match status" value="1"/>
</dbReference>
<feature type="binding site" evidence="3">
    <location>
        <position position="103"/>
    </location>
    <ligand>
        <name>substrate</name>
    </ligand>
</feature>
<keyword evidence="1 9" id="KW-0378">Hydrolase</keyword>
<dbReference type="PIRSF" id="PIRSF001238">
    <property type="entry name" value="IadA"/>
    <property type="match status" value="1"/>
</dbReference>
<dbReference type="InterPro" id="IPR006680">
    <property type="entry name" value="Amidohydro-rel"/>
</dbReference>
<keyword evidence="1" id="KW-0482">Metalloprotease</keyword>
<dbReference type="Proteomes" id="UP000595792">
    <property type="component" value="Chromosome"/>
</dbReference>
<dbReference type="Proteomes" id="UP000429811">
    <property type="component" value="Unassembled WGS sequence"/>
</dbReference>
<dbReference type="Proteomes" id="UP001211006">
    <property type="component" value="Unassembled WGS sequence"/>
</dbReference>
<evidence type="ECO:0000313" key="12">
    <source>
        <dbReference type="Proteomes" id="UP000595792"/>
    </source>
</evidence>
<evidence type="ECO:0000313" key="10">
    <source>
        <dbReference type="EMBL" id="QQR05950.1"/>
    </source>
</evidence>
<evidence type="ECO:0000313" key="11">
    <source>
        <dbReference type="Proteomes" id="UP000429811"/>
    </source>
</evidence>
<keyword evidence="1 4" id="KW-0479">Metal-binding</keyword>
<evidence type="ECO:0000259" key="6">
    <source>
        <dbReference type="Pfam" id="PF01979"/>
    </source>
</evidence>
<feature type="binding site" evidence="3">
    <location>
        <position position="134"/>
    </location>
    <ligand>
        <name>substrate</name>
    </ligand>
</feature>
<keyword evidence="1 4" id="KW-0862">Zinc</keyword>
<dbReference type="PANTHER" id="PTHR11647">
    <property type="entry name" value="HYDRANTOINASE/DIHYDROPYRIMIDINASE FAMILY MEMBER"/>
    <property type="match status" value="1"/>
</dbReference>
<proteinExistence type="inferred from homology"/>
<name>A0A174Y1P9_FLAPL</name>
<comment type="PTM">
    <text evidence="5">Carbamylation allows a single lysine to coordinate two zinc ions.</text>
</comment>
<dbReference type="InterPro" id="IPR050378">
    <property type="entry name" value="Metallo-dep_Hydrolases_sf"/>
</dbReference>
<reference evidence="7" key="3">
    <citation type="submission" date="2023-01" db="EMBL/GenBank/DDBJ databases">
        <title>Human gut microbiome strain richness.</title>
        <authorList>
            <person name="Chen-Liaw A."/>
        </authorList>
    </citation>
    <scope>NUCLEOTIDE SEQUENCE</scope>
    <source>
        <strain evidence="8">1001287st1_F4_1001285I_161205</strain>
        <strain evidence="7">2225st1_A6_2225SCRN_200828</strain>
    </source>
</reference>
<gene>
    <name evidence="7" type="primary">iadA</name>
    <name evidence="9" type="ORF">GKE90_01325</name>
    <name evidence="10" type="ORF">I5Q84_00125</name>
    <name evidence="7" type="ORF">PND83_05945</name>
    <name evidence="8" type="ORF">PNE06_08005</name>
</gene>
<feature type="binding site" evidence="4">
    <location>
        <position position="65"/>
    </location>
    <ligand>
        <name>Zn(2+)</name>
        <dbReference type="ChEBI" id="CHEBI:29105"/>
        <label>1</label>
        <note>catalytic</note>
    </ligand>
</feature>
<feature type="binding site" evidence="3">
    <location>
        <position position="230"/>
    </location>
    <ligand>
        <name>substrate</name>
    </ligand>
</feature>
<organism evidence="9 11">
    <name type="scientific">Flavonifractor plautii</name>
    <name type="common">Fusobacterium plautii</name>
    <dbReference type="NCBI Taxonomy" id="292800"/>
    <lineage>
        <taxon>Bacteria</taxon>
        <taxon>Bacillati</taxon>
        <taxon>Bacillota</taxon>
        <taxon>Clostridia</taxon>
        <taxon>Eubacteriales</taxon>
        <taxon>Oscillospiraceae</taxon>
        <taxon>Flavonifractor</taxon>
    </lineage>
</organism>
<feature type="binding site" evidence="4">
    <location>
        <position position="67"/>
    </location>
    <ligand>
        <name>Zn(2+)</name>
        <dbReference type="ChEBI" id="CHEBI:29105"/>
        <label>1</label>
        <note>catalytic</note>
    </ligand>
</feature>
<dbReference type="GO" id="GO:0046872">
    <property type="term" value="F:metal ion binding"/>
    <property type="evidence" value="ECO:0007669"/>
    <property type="project" value="UniProtKB-KW"/>
</dbReference>
<evidence type="ECO:0000256" key="1">
    <source>
        <dbReference type="PIRNR" id="PIRNR001238"/>
    </source>
</evidence>
<dbReference type="EMBL" id="JAQLWO010000005">
    <property type="protein sequence ID" value="MDB7905511.1"/>
    <property type="molecule type" value="Genomic_DNA"/>
</dbReference>
<dbReference type="InterPro" id="IPR011059">
    <property type="entry name" value="Metal-dep_hydrolase_composite"/>
</dbReference>
<protein>
    <recommendedName>
        <fullName evidence="1">Isoaspartyl dipeptidase</fullName>
        <ecNumber evidence="1">3.4.19.-</ecNumber>
    </recommendedName>
</protein>
<dbReference type="InterPro" id="IPR010229">
    <property type="entry name" value="Pept_M38_dipep"/>
</dbReference>
<comment type="subcellular location">
    <subcellularLocation>
        <location evidence="1">Cytoplasm</location>
    </subcellularLocation>
</comment>
<reference evidence="9 11" key="1">
    <citation type="journal article" date="2019" name="Nat. Med.">
        <title>A library of human gut bacterial isolates paired with longitudinal multiomics data enables mechanistic microbiome research.</title>
        <authorList>
            <person name="Poyet M."/>
            <person name="Groussin M."/>
            <person name="Gibbons S.M."/>
            <person name="Avila-Pacheco J."/>
            <person name="Jiang X."/>
            <person name="Kearney S.M."/>
            <person name="Perrotta A.R."/>
            <person name="Berdy B."/>
            <person name="Zhao S."/>
            <person name="Lieberman T.D."/>
            <person name="Swanson P.K."/>
            <person name="Smith M."/>
            <person name="Roesemann S."/>
            <person name="Alexander J.E."/>
            <person name="Rich S.A."/>
            <person name="Livny J."/>
            <person name="Vlamakis H."/>
            <person name="Clish C."/>
            <person name="Bullock K."/>
            <person name="Deik A."/>
            <person name="Scott J."/>
            <person name="Pierce K.A."/>
            <person name="Xavier R.J."/>
            <person name="Alm E.J."/>
        </authorList>
    </citation>
    <scope>NUCLEOTIDE SEQUENCE [LARGE SCALE GENOMIC DNA]</scope>
    <source>
        <strain evidence="9 11">BIOML-A5</strain>
    </source>
</reference>
<dbReference type="RefSeq" id="WP_055181522.1">
    <property type="nucleotide sequence ID" value="NZ_BAABXT010000001.1"/>
</dbReference>
<evidence type="ECO:0000313" key="8">
    <source>
        <dbReference type="EMBL" id="MDB7933019.1"/>
    </source>
</evidence>
<feature type="active site" description="Proton acceptor" evidence="2">
    <location>
        <position position="277"/>
    </location>
</feature>
<dbReference type="InterPro" id="IPR032466">
    <property type="entry name" value="Metal_Hydrolase"/>
</dbReference>
<feature type="domain" description="Amidohydrolase-related" evidence="6">
    <location>
        <begin position="57"/>
        <end position="367"/>
    </location>
</feature>
<dbReference type="NCBIfam" id="TIGR01975">
    <property type="entry name" value="isoAsp_dipep"/>
    <property type="match status" value="1"/>
</dbReference>
<dbReference type="GO" id="GO:0016810">
    <property type="term" value="F:hydrolase activity, acting on carbon-nitrogen (but not peptide) bonds"/>
    <property type="evidence" value="ECO:0007669"/>
    <property type="project" value="InterPro"/>
</dbReference>
<dbReference type="EMBL" id="CP065315">
    <property type="protein sequence ID" value="QQR05950.1"/>
    <property type="molecule type" value="Genomic_DNA"/>
</dbReference>
<dbReference type="Gene3D" id="2.30.40.10">
    <property type="entry name" value="Urease, subunit C, domain 1"/>
    <property type="match status" value="1"/>
</dbReference>
<comment type="cofactor">
    <cofactor evidence="1 4">
        <name>Zn(2+)</name>
        <dbReference type="ChEBI" id="CHEBI:29105"/>
    </cofactor>
    <text evidence="1 4">Binds 2 Zn(2+) ions per subunit.</text>
</comment>
<dbReference type="EC" id="3.4.19.-" evidence="1"/>
<dbReference type="Proteomes" id="UP001211173">
    <property type="component" value="Unassembled WGS sequence"/>
</dbReference>
<evidence type="ECO:0000256" key="5">
    <source>
        <dbReference type="PIRSR" id="PIRSR001238-50"/>
    </source>
</evidence>
<evidence type="ECO:0000256" key="2">
    <source>
        <dbReference type="PIRSR" id="PIRSR001238-1"/>
    </source>
</evidence>
<dbReference type="KEGG" id="fpla:A4U99_09320"/>
<keyword evidence="1" id="KW-0645">Protease</keyword>
<feature type="binding site" evidence="4">
    <location>
        <position position="227"/>
    </location>
    <ligand>
        <name>Zn(2+)</name>
        <dbReference type="ChEBI" id="CHEBI:29105"/>
        <label>2</label>
        <note>catalytic</note>
    </ligand>
</feature>
<reference evidence="10 12" key="2">
    <citation type="submission" date="2020-11" db="EMBL/GenBank/DDBJ databases">
        <title>Closed and high quality bacterial genomes of the OMM12 community.</title>
        <authorList>
            <person name="Marbouty M."/>
            <person name="Lamy-Besnier Q."/>
            <person name="Debarbieux L."/>
            <person name="Koszul R."/>
        </authorList>
    </citation>
    <scope>NUCLEOTIDE SEQUENCE [LARGE SCALE GENOMIC DNA]</scope>
    <source>
        <strain evidence="10 12">YL31</strain>
    </source>
</reference>
<dbReference type="SUPFAM" id="SSF51556">
    <property type="entry name" value="Metallo-dependent hydrolases"/>
    <property type="match status" value="1"/>
</dbReference>
<evidence type="ECO:0000256" key="4">
    <source>
        <dbReference type="PIRSR" id="PIRSR001238-3"/>
    </source>
</evidence>
<evidence type="ECO:0000313" key="9">
    <source>
        <dbReference type="EMBL" id="MSB47352.1"/>
    </source>
</evidence>
<comment type="function">
    <text evidence="1">Catalyzes the hydrolytic cleavage of a subset of L-isoaspartyl (L-beta-aspartyl) dipeptides. Used to degrade proteins damaged by L-isoaspartyl residues formation.</text>
</comment>
<accession>A0A174Y1P9</accession>
<dbReference type="GO" id="GO:0006508">
    <property type="term" value="P:proteolysis"/>
    <property type="evidence" value="ECO:0007669"/>
    <property type="project" value="UniProtKB-KW"/>
</dbReference>
<evidence type="ECO:0000313" key="7">
    <source>
        <dbReference type="EMBL" id="MDB7905511.1"/>
    </source>
</evidence>
<feature type="binding site" description="via carbamate group" evidence="4">
    <location>
        <position position="159"/>
    </location>
    <ligand>
        <name>Zn(2+)</name>
        <dbReference type="ChEBI" id="CHEBI:29105"/>
        <label>2</label>
        <note>catalytic</note>
    </ligand>
</feature>
<dbReference type="GO" id="GO:0005737">
    <property type="term" value="C:cytoplasm"/>
    <property type="evidence" value="ECO:0007669"/>
    <property type="project" value="UniProtKB-SubCell"/>
</dbReference>
<feature type="binding site" description="via carbamate group" evidence="4">
    <location>
        <position position="159"/>
    </location>
    <ligand>
        <name>Zn(2+)</name>
        <dbReference type="ChEBI" id="CHEBI:29105"/>
        <label>1</label>
        <note>catalytic</note>
    </ligand>
</feature>
<dbReference type="GO" id="GO:0008237">
    <property type="term" value="F:metallopeptidase activity"/>
    <property type="evidence" value="ECO:0007669"/>
    <property type="project" value="UniProtKB-KW"/>
</dbReference>
<sequence>MGNEIKTVLLKSVQLYDPDPKGICDLFLCGGRVAAVGRGLAPNLPGVAVLDGSGLTAFPGLVDQHVHFTGGGGECGFRSRVPELSLTDFTTAGVTTAVGLLGTDSATRSPKALLAKTKALNEEGLTAYCLTGAYDIPSPTVTGSLKDDVTYLSEVLGVKVALSDHRGGHPTLEQFIHMACQVRLGALTAGKPGVVHIHMGSGKRGLGLVYDLLEATDLPIWHFRPTHMSRWQSEAAAFARKGGMVDFTANADPEKCALPVLRTMEEAPLERITISSDAGGSMPRWSEDHCTMLGMGVGKMDNLLPTIRCLVREHRVPPERAIRLLTQNVADGLCLSRKGRLTVGADADVLLVDRDWNIHTVLAGGEIMVSDGQVVKQPYIS</sequence>